<dbReference type="EMBL" id="LR796441">
    <property type="protein sequence ID" value="CAB4144992.1"/>
    <property type="molecule type" value="Genomic_DNA"/>
</dbReference>
<protein>
    <submittedName>
        <fullName evidence="3">Uncharacterized protein</fullName>
    </submittedName>
</protein>
<feature type="compositionally biased region" description="Low complexity" evidence="1">
    <location>
        <begin position="10"/>
        <end position="21"/>
    </location>
</feature>
<name>A0A6J5NBP8_9CAUD</name>
<dbReference type="EMBL" id="LR796634">
    <property type="protein sequence ID" value="CAB4156529.1"/>
    <property type="molecule type" value="Genomic_DNA"/>
</dbReference>
<feature type="region of interest" description="Disordered" evidence="1">
    <location>
        <begin position="1"/>
        <end position="29"/>
    </location>
</feature>
<organism evidence="3">
    <name type="scientific">uncultured Caudovirales phage</name>
    <dbReference type="NCBI Taxonomy" id="2100421"/>
    <lineage>
        <taxon>Viruses</taxon>
        <taxon>Duplodnaviria</taxon>
        <taxon>Heunggongvirae</taxon>
        <taxon>Uroviricota</taxon>
        <taxon>Caudoviricetes</taxon>
        <taxon>Peduoviridae</taxon>
        <taxon>Maltschvirus</taxon>
        <taxon>Maltschvirus maltsch</taxon>
    </lineage>
</organism>
<reference evidence="3" key="1">
    <citation type="submission" date="2020-04" db="EMBL/GenBank/DDBJ databases">
        <authorList>
            <person name="Chiriac C."/>
            <person name="Salcher M."/>
            <person name="Ghai R."/>
            <person name="Kavagutti S V."/>
        </authorList>
    </citation>
    <scope>NUCLEOTIDE SEQUENCE</scope>
</reference>
<sequence length="51" mass="5879">MKNIKQMRDGGMNKNGMRKGMLTGMKKGRDRGMEDQVCTHCKKRPCECEKC</sequence>
<accession>A0A6J5NBP8</accession>
<evidence type="ECO:0000313" key="2">
    <source>
        <dbReference type="EMBL" id="CAB4144992.1"/>
    </source>
</evidence>
<evidence type="ECO:0000256" key="1">
    <source>
        <dbReference type="SAM" id="MobiDB-lite"/>
    </source>
</evidence>
<proteinExistence type="predicted"/>
<gene>
    <name evidence="2" type="ORF">UFOVP467_44</name>
    <name evidence="3" type="ORF">UFOVP657_67</name>
</gene>
<evidence type="ECO:0000313" key="3">
    <source>
        <dbReference type="EMBL" id="CAB4156529.1"/>
    </source>
</evidence>